<evidence type="ECO:0008006" key="5">
    <source>
        <dbReference type="Google" id="ProtNLM"/>
    </source>
</evidence>
<reference evidence="1 4" key="2">
    <citation type="submission" date="2019-11" db="EMBL/GenBank/DDBJ databases">
        <title>Draft Genome Sequence of Plant Growth-Promoting Rhizosphere-Associated Bacteria.</title>
        <authorList>
            <person name="Vasilyev I.Y."/>
            <person name="Radchenko V."/>
            <person name="Ilnitskaya E.V."/>
        </authorList>
    </citation>
    <scope>NUCLEOTIDE SEQUENCE [LARGE SCALE GENOMIC DNA]</scope>
    <source>
        <strain evidence="1 4">VRA_07sq_f</strain>
    </source>
</reference>
<dbReference type="Proteomes" id="UP000193009">
    <property type="component" value="Unassembled WGS sequence"/>
</dbReference>
<dbReference type="AlphaFoldDB" id="A0A1X1FFS1"/>
<dbReference type="RefSeq" id="WP_057909477.1">
    <property type="nucleotide sequence ID" value="NZ_CAURXG010000005.1"/>
</dbReference>
<dbReference type="GeneID" id="69802774"/>
<comment type="caution">
    <text evidence="2">The sequence shown here is derived from an EMBL/GenBank/DDBJ whole genome shotgun (WGS) entry which is preliminary data.</text>
</comment>
<name>A0A1X1FFS1_9LACO</name>
<reference evidence="2 3" key="1">
    <citation type="journal article" date="2017" name="Front. Microbiol.">
        <title>The Histidine Decarboxylase Gene Cluster of Lactobacillus parabuchneri Was Gained by Horizontal Gene Transfer and Is Mobile within the Species.</title>
        <authorList>
            <person name="Wuthrich D."/>
            <person name="Berthoud H."/>
            <person name="Wechsler D."/>
            <person name="Eugster E."/>
            <person name="Irmler S."/>
            <person name="Bruggmann R."/>
        </authorList>
    </citation>
    <scope>NUCLEOTIDE SEQUENCE [LARGE SCALE GENOMIC DNA]</scope>
    <source>
        <strain evidence="2 3">FAM23169</strain>
    </source>
</reference>
<evidence type="ECO:0000313" key="3">
    <source>
        <dbReference type="Proteomes" id="UP000193009"/>
    </source>
</evidence>
<dbReference type="EMBL" id="WKKY01000025">
    <property type="protein sequence ID" value="MSE20156.1"/>
    <property type="molecule type" value="Genomic_DNA"/>
</dbReference>
<dbReference type="KEGG" id="lpar:FAM21731_00993"/>
<evidence type="ECO:0000313" key="2">
    <source>
        <dbReference type="EMBL" id="ORN30238.1"/>
    </source>
</evidence>
<accession>A0A1X1FFS1</accession>
<proteinExistence type="predicted"/>
<dbReference type="Proteomes" id="UP000491237">
    <property type="component" value="Unassembled WGS sequence"/>
</dbReference>
<protein>
    <recommendedName>
        <fullName evidence="5">Golgi phosphoprotein 3 (GPP34)</fullName>
    </recommendedName>
</protein>
<gene>
    <name evidence="2" type="ORF">FAM23169_00943</name>
    <name evidence="1" type="ORF">GKC44_02550</name>
</gene>
<evidence type="ECO:0000313" key="1">
    <source>
        <dbReference type="EMBL" id="MSE20156.1"/>
    </source>
</evidence>
<evidence type="ECO:0000313" key="4">
    <source>
        <dbReference type="Proteomes" id="UP000491237"/>
    </source>
</evidence>
<dbReference type="EMBL" id="MSBD01000020">
    <property type="protein sequence ID" value="ORN30238.1"/>
    <property type="molecule type" value="Genomic_DNA"/>
</dbReference>
<sequence>MELTTAKNYLLLTERIAKKPMLRTRFTSQSYFVLAALLDLADQDILTIDDNLDVKDGEKFARLPSYLSVFKSELSDEINQNRELKDRLSVITSWDIANQLYDGLGSELLAADLVTKVPFKNNLDTHVIYLPKAEARNQVREELRDQINNSKINRNAISLIVILEQLDALKWVFTDQDESSELTSAFHQQVDGDAFYAKEKALAKLAQDIITRKKFWFDSWLS</sequence>
<dbReference type="OrthoDB" id="2290515at2"/>
<keyword evidence="3" id="KW-1185">Reference proteome</keyword>
<organism evidence="2 3">
    <name type="scientific">Lentilactobacillus parabuchneri</name>
    <dbReference type="NCBI Taxonomy" id="152331"/>
    <lineage>
        <taxon>Bacteria</taxon>
        <taxon>Bacillati</taxon>
        <taxon>Bacillota</taxon>
        <taxon>Bacilli</taxon>
        <taxon>Lactobacillales</taxon>
        <taxon>Lactobacillaceae</taxon>
        <taxon>Lentilactobacillus</taxon>
    </lineage>
</organism>